<evidence type="ECO:0000256" key="1">
    <source>
        <dbReference type="SAM" id="SignalP"/>
    </source>
</evidence>
<sequence>MQPTGFKPFFTVLALLLLYIQVSSGMSNNCEACVKVCDVELHKLYPDPSKIRIDEAANWIKDVLCKVPPLPEYLNFCAAASNPAVRHNLCEQYGIHGDGRTACANTVDVSGVDKFC</sequence>
<evidence type="ECO:0000313" key="3">
    <source>
        <dbReference type="Proteomes" id="UP001201812"/>
    </source>
</evidence>
<accession>A0AAD4MX49</accession>
<reference evidence="2" key="1">
    <citation type="submission" date="2022-01" db="EMBL/GenBank/DDBJ databases">
        <title>Genome Sequence Resource for Two Populations of Ditylenchus destructor, the Migratory Endoparasitic Phytonematode.</title>
        <authorList>
            <person name="Zhang H."/>
            <person name="Lin R."/>
            <person name="Xie B."/>
        </authorList>
    </citation>
    <scope>NUCLEOTIDE SEQUENCE</scope>
    <source>
        <strain evidence="2">BazhouSP</strain>
    </source>
</reference>
<evidence type="ECO:0000313" key="2">
    <source>
        <dbReference type="EMBL" id="KAI1706303.1"/>
    </source>
</evidence>
<keyword evidence="1" id="KW-0732">Signal</keyword>
<protein>
    <recommendedName>
        <fullName evidence="4">Saposin B-type domain-containing protein</fullName>
    </recommendedName>
</protein>
<feature type="chain" id="PRO_5042099371" description="Saposin B-type domain-containing protein" evidence="1">
    <location>
        <begin position="26"/>
        <end position="116"/>
    </location>
</feature>
<dbReference type="Proteomes" id="UP001201812">
    <property type="component" value="Unassembled WGS sequence"/>
</dbReference>
<keyword evidence="3" id="KW-1185">Reference proteome</keyword>
<dbReference type="AlphaFoldDB" id="A0AAD4MX49"/>
<gene>
    <name evidence="2" type="ORF">DdX_13144</name>
</gene>
<proteinExistence type="predicted"/>
<feature type="signal peptide" evidence="1">
    <location>
        <begin position="1"/>
        <end position="25"/>
    </location>
</feature>
<dbReference type="EMBL" id="JAKKPZ010000049">
    <property type="protein sequence ID" value="KAI1706303.1"/>
    <property type="molecule type" value="Genomic_DNA"/>
</dbReference>
<organism evidence="2 3">
    <name type="scientific">Ditylenchus destructor</name>
    <dbReference type="NCBI Taxonomy" id="166010"/>
    <lineage>
        <taxon>Eukaryota</taxon>
        <taxon>Metazoa</taxon>
        <taxon>Ecdysozoa</taxon>
        <taxon>Nematoda</taxon>
        <taxon>Chromadorea</taxon>
        <taxon>Rhabditida</taxon>
        <taxon>Tylenchina</taxon>
        <taxon>Tylenchomorpha</taxon>
        <taxon>Sphaerularioidea</taxon>
        <taxon>Anguinidae</taxon>
        <taxon>Anguininae</taxon>
        <taxon>Ditylenchus</taxon>
    </lineage>
</organism>
<evidence type="ECO:0008006" key="4">
    <source>
        <dbReference type="Google" id="ProtNLM"/>
    </source>
</evidence>
<comment type="caution">
    <text evidence="2">The sequence shown here is derived from an EMBL/GenBank/DDBJ whole genome shotgun (WGS) entry which is preliminary data.</text>
</comment>
<name>A0AAD4MX49_9BILA</name>